<sequence>MGTVFADPSRSRVPADEITRAGHAEVVDVSGLLAARPEVACLFMRDLRPGPTSTMVAAVAALGYTRVLILDPQLMRVTTGRGFIRARPAPPVPPQLSPQRRYDSWDMTNIDVGVLLAAVAAFPETSFEDVTTGALLARLLEPAPKVPTGDRLVPEAKSREARTNLSALLPVGPDGRELRCAYVTMCDSADYLWGVRALANSLAKVSDVPLILMVPPGADFADAVFESGNVRLHDVNSLRNPHQLKSHQLRFANTFTKLEVFGLTFLDRAVFLDADTIVLGETDPLFAYEGFAAAPDFGLRLENRTFNSGVFVVSPNSDEYLRILDSIPTTPSYDGGDQGFLNVYQGEITWLPPEFNTLRRVITRFPDVIPLKRARVLHYVGPKPWGLEGEPEWSSLDELWFEQLSDRERIEFIVQLRDRVSVAARRAPAQRGRGPAGAVRPRRRKDFERAQDALSNGRPGEAIEISRAALRRNPQSLANRRVLALALKSTGHRRDELKVRIKTRVLKAKRLLKGIVE</sequence>
<protein>
    <recommendedName>
        <fullName evidence="4">Glycosyltransferase family 8 protein</fullName>
    </recommendedName>
</protein>
<keyword evidence="3" id="KW-1185">Reference proteome</keyword>
<dbReference type="Proteomes" id="UP000469215">
    <property type="component" value="Unassembled WGS sequence"/>
</dbReference>
<dbReference type="RefSeq" id="WP_160952483.1">
    <property type="nucleotide sequence ID" value="NZ_WWEQ01000009.1"/>
</dbReference>
<dbReference type="AlphaFoldDB" id="A0A6N9H577"/>
<dbReference type="Gene3D" id="3.90.550.10">
    <property type="entry name" value="Spore Coat Polysaccharide Biosynthesis Protein SpsA, Chain A"/>
    <property type="match status" value="1"/>
</dbReference>
<feature type="compositionally biased region" description="Low complexity" evidence="1">
    <location>
        <begin position="427"/>
        <end position="439"/>
    </location>
</feature>
<feature type="region of interest" description="Disordered" evidence="1">
    <location>
        <begin position="427"/>
        <end position="455"/>
    </location>
</feature>
<accession>A0A6N9H577</accession>
<organism evidence="2 3">
    <name type="scientific">Brevibacterium rongguiense</name>
    <dbReference type="NCBI Taxonomy" id="2695267"/>
    <lineage>
        <taxon>Bacteria</taxon>
        <taxon>Bacillati</taxon>
        <taxon>Actinomycetota</taxon>
        <taxon>Actinomycetes</taxon>
        <taxon>Micrococcales</taxon>
        <taxon>Brevibacteriaceae</taxon>
        <taxon>Brevibacterium</taxon>
    </lineage>
</organism>
<name>A0A6N9H577_9MICO</name>
<evidence type="ECO:0000256" key="1">
    <source>
        <dbReference type="SAM" id="MobiDB-lite"/>
    </source>
</evidence>
<dbReference type="CDD" id="cd02537">
    <property type="entry name" value="GT8_Glycogenin"/>
    <property type="match status" value="1"/>
</dbReference>
<proteinExistence type="predicted"/>
<evidence type="ECO:0000313" key="3">
    <source>
        <dbReference type="Proteomes" id="UP000469215"/>
    </source>
</evidence>
<gene>
    <name evidence="2" type="ORF">GSY69_03395</name>
</gene>
<dbReference type="EMBL" id="WWEQ01000009">
    <property type="protein sequence ID" value="MYM19043.1"/>
    <property type="molecule type" value="Genomic_DNA"/>
</dbReference>
<evidence type="ECO:0008006" key="4">
    <source>
        <dbReference type="Google" id="ProtNLM"/>
    </source>
</evidence>
<comment type="caution">
    <text evidence="2">The sequence shown here is derived from an EMBL/GenBank/DDBJ whole genome shotgun (WGS) entry which is preliminary data.</text>
</comment>
<reference evidence="2 3" key="1">
    <citation type="submission" date="2020-01" db="EMBL/GenBank/DDBJ databases">
        <authorList>
            <person name="Deng T."/>
        </authorList>
    </citation>
    <scope>NUCLEOTIDE SEQUENCE [LARGE SCALE GENOMIC DNA]</scope>
    <source>
        <strain evidence="2 3">5221</strain>
    </source>
</reference>
<dbReference type="PANTHER" id="PTHR11183">
    <property type="entry name" value="GLYCOGENIN SUBFAMILY MEMBER"/>
    <property type="match status" value="1"/>
</dbReference>
<evidence type="ECO:0000313" key="2">
    <source>
        <dbReference type="EMBL" id="MYM19043.1"/>
    </source>
</evidence>
<dbReference type="SUPFAM" id="SSF53448">
    <property type="entry name" value="Nucleotide-diphospho-sugar transferases"/>
    <property type="match status" value="1"/>
</dbReference>
<dbReference type="InterPro" id="IPR050587">
    <property type="entry name" value="GNT1/Glycosyltrans_8"/>
</dbReference>
<dbReference type="InterPro" id="IPR029044">
    <property type="entry name" value="Nucleotide-diphossugar_trans"/>
</dbReference>